<dbReference type="Proteomes" id="UP000288805">
    <property type="component" value="Unassembled WGS sequence"/>
</dbReference>
<evidence type="ECO:0000256" key="1">
    <source>
        <dbReference type="SAM" id="Coils"/>
    </source>
</evidence>
<organism evidence="2 3">
    <name type="scientific">Vitis vinifera</name>
    <name type="common">Grape</name>
    <dbReference type="NCBI Taxonomy" id="29760"/>
    <lineage>
        <taxon>Eukaryota</taxon>
        <taxon>Viridiplantae</taxon>
        <taxon>Streptophyta</taxon>
        <taxon>Embryophyta</taxon>
        <taxon>Tracheophyta</taxon>
        <taxon>Spermatophyta</taxon>
        <taxon>Magnoliopsida</taxon>
        <taxon>eudicotyledons</taxon>
        <taxon>Gunneridae</taxon>
        <taxon>Pentapetalae</taxon>
        <taxon>rosids</taxon>
        <taxon>Vitales</taxon>
        <taxon>Vitaceae</taxon>
        <taxon>Viteae</taxon>
        <taxon>Vitis</taxon>
    </lineage>
</organism>
<sequence length="102" mass="11798">MSRISSFIEREPPVQNMGVFFPATQRIPIEIEENPSRSFMAQLSYSTVDIAIARILHINAEEENEASYAKARQLIEEKTFMVAKNENIEEEVVQLRQELQDL</sequence>
<dbReference type="EMBL" id="QGNW01000072">
    <property type="protein sequence ID" value="RVX02216.1"/>
    <property type="molecule type" value="Genomic_DNA"/>
</dbReference>
<reference evidence="2 3" key="1">
    <citation type="journal article" date="2018" name="PLoS Genet.">
        <title>Population sequencing reveals clonal diversity and ancestral inbreeding in the grapevine cultivar Chardonnay.</title>
        <authorList>
            <person name="Roach M.J."/>
            <person name="Johnson D.L."/>
            <person name="Bohlmann J."/>
            <person name="van Vuuren H.J."/>
            <person name="Jones S.J."/>
            <person name="Pretorius I.S."/>
            <person name="Schmidt S.A."/>
            <person name="Borneman A.R."/>
        </authorList>
    </citation>
    <scope>NUCLEOTIDE SEQUENCE [LARGE SCALE GENOMIC DNA]</scope>
    <source>
        <strain evidence="3">cv. Chardonnay</strain>
        <tissue evidence="2">Leaf</tissue>
    </source>
</reference>
<keyword evidence="1" id="KW-0175">Coiled coil</keyword>
<protein>
    <submittedName>
        <fullName evidence="2">Uncharacterized protein</fullName>
    </submittedName>
</protein>
<proteinExistence type="predicted"/>
<comment type="caution">
    <text evidence="2">The sequence shown here is derived from an EMBL/GenBank/DDBJ whole genome shotgun (WGS) entry which is preliminary data.</text>
</comment>
<accession>A0A438IZU2</accession>
<feature type="coiled-coil region" evidence="1">
    <location>
        <begin position="71"/>
        <end position="98"/>
    </location>
</feature>
<evidence type="ECO:0000313" key="3">
    <source>
        <dbReference type="Proteomes" id="UP000288805"/>
    </source>
</evidence>
<dbReference type="AlphaFoldDB" id="A0A438IZU2"/>
<name>A0A438IZU2_VITVI</name>
<evidence type="ECO:0000313" key="2">
    <source>
        <dbReference type="EMBL" id="RVX02216.1"/>
    </source>
</evidence>
<gene>
    <name evidence="2" type="ORF">CK203_025410</name>
</gene>